<feature type="transmembrane region" description="Helical" evidence="1">
    <location>
        <begin position="102"/>
        <end position="125"/>
    </location>
</feature>
<keyword evidence="1" id="KW-0812">Transmembrane</keyword>
<evidence type="ECO:0000256" key="1">
    <source>
        <dbReference type="SAM" id="Phobius"/>
    </source>
</evidence>
<proteinExistence type="predicted"/>
<evidence type="ECO:0000313" key="3">
    <source>
        <dbReference type="Proteomes" id="UP001177670"/>
    </source>
</evidence>
<evidence type="ECO:0000313" key="2">
    <source>
        <dbReference type="EMBL" id="KAK1135801.1"/>
    </source>
</evidence>
<dbReference type="Proteomes" id="UP001177670">
    <property type="component" value="Unassembled WGS sequence"/>
</dbReference>
<keyword evidence="1" id="KW-1133">Transmembrane helix</keyword>
<comment type="caution">
    <text evidence="2">The sequence shown here is derived from an EMBL/GenBank/DDBJ whole genome shotgun (WGS) entry which is preliminary data.</text>
</comment>
<sequence>MDAERGINRRILDERCDRGWHTLCNRHDRGVATGENEKEEEECTQMGRVGRGNGGRWCIVAVHRGGRKHRGRRRVRTTVARDVGTSRQGLKVRETISNHRPILAPCATSLFPFLLLPLLLFRISYRLSGRPDKTRRRELGEPSVARHDR</sequence>
<accession>A0AA40KWN5</accession>
<name>A0AA40KWN5_9HYME</name>
<organism evidence="2 3">
    <name type="scientific">Melipona bicolor</name>
    <dbReference type="NCBI Taxonomy" id="60889"/>
    <lineage>
        <taxon>Eukaryota</taxon>
        <taxon>Metazoa</taxon>
        <taxon>Ecdysozoa</taxon>
        <taxon>Arthropoda</taxon>
        <taxon>Hexapoda</taxon>
        <taxon>Insecta</taxon>
        <taxon>Pterygota</taxon>
        <taxon>Neoptera</taxon>
        <taxon>Endopterygota</taxon>
        <taxon>Hymenoptera</taxon>
        <taxon>Apocrita</taxon>
        <taxon>Aculeata</taxon>
        <taxon>Apoidea</taxon>
        <taxon>Anthophila</taxon>
        <taxon>Apidae</taxon>
        <taxon>Melipona</taxon>
    </lineage>
</organism>
<dbReference type="EMBL" id="JAHYIQ010000001">
    <property type="protein sequence ID" value="KAK1135801.1"/>
    <property type="molecule type" value="Genomic_DNA"/>
</dbReference>
<keyword evidence="1" id="KW-0472">Membrane</keyword>
<reference evidence="2" key="1">
    <citation type="submission" date="2021-10" db="EMBL/GenBank/DDBJ databases">
        <title>Melipona bicolor Genome sequencing and assembly.</title>
        <authorList>
            <person name="Araujo N.S."/>
            <person name="Arias M.C."/>
        </authorList>
    </citation>
    <scope>NUCLEOTIDE SEQUENCE</scope>
    <source>
        <strain evidence="2">USP_2M_L1-L4_2017</strain>
        <tissue evidence="2">Whole body</tissue>
    </source>
</reference>
<gene>
    <name evidence="2" type="ORF">K0M31_000375</name>
</gene>
<keyword evidence="3" id="KW-1185">Reference proteome</keyword>
<protein>
    <submittedName>
        <fullName evidence="2">Uncharacterized protein</fullName>
    </submittedName>
</protein>
<dbReference type="AlphaFoldDB" id="A0AA40KWN5"/>